<evidence type="ECO:0000313" key="4">
    <source>
        <dbReference type="Proteomes" id="UP000663844"/>
    </source>
</evidence>
<gene>
    <name evidence="2" type="ORF">JYZ213_LOCUS35405</name>
    <name evidence="3" type="ORF">OXD698_LOCUS12873</name>
</gene>
<comment type="caution">
    <text evidence="3">The sequence shown here is derived from an EMBL/GenBank/DDBJ whole genome shotgun (WGS) entry which is preliminary data.</text>
</comment>
<feature type="compositionally biased region" description="Pro residues" evidence="1">
    <location>
        <begin position="104"/>
        <end position="116"/>
    </location>
</feature>
<feature type="compositionally biased region" description="Polar residues" evidence="1">
    <location>
        <begin position="1"/>
        <end position="22"/>
    </location>
</feature>
<name>A0A818VL78_9BILA</name>
<feature type="compositionally biased region" description="Acidic residues" evidence="1">
    <location>
        <begin position="125"/>
        <end position="152"/>
    </location>
</feature>
<evidence type="ECO:0000313" key="3">
    <source>
        <dbReference type="EMBL" id="CAF3709698.1"/>
    </source>
</evidence>
<dbReference type="Proteomes" id="UP000663845">
    <property type="component" value="Unassembled WGS sequence"/>
</dbReference>
<reference evidence="3" key="1">
    <citation type="submission" date="2021-02" db="EMBL/GenBank/DDBJ databases">
        <authorList>
            <person name="Nowell W R."/>
        </authorList>
    </citation>
    <scope>NUCLEOTIDE SEQUENCE</scope>
</reference>
<dbReference type="Gene3D" id="3.30.1410.10">
    <property type="entry name" value="GTP cyclohydrolase I feedback regulatory protein GFRP"/>
    <property type="match status" value="1"/>
</dbReference>
<protein>
    <submittedName>
        <fullName evidence="3">Uncharacterized protein</fullName>
    </submittedName>
</protein>
<sequence>MALQLTLSCDSDKSQSGPTLIHSTGVEGYKIPPEVIRILQENLANDRLSDHSDGVLCQDGPQRVLDVLRRNGFTLQKQTTESNRALWTLVQSGGSSGGSSGGHQPPPQPHPQPHPTPDANNDGNEGGEDQGGENEEEGGEGEGEGEEEEEES</sequence>
<organism evidence="3 4">
    <name type="scientific">Adineta steineri</name>
    <dbReference type="NCBI Taxonomy" id="433720"/>
    <lineage>
        <taxon>Eukaryota</taxon>
        <taxon>Metazoa</taxon>
        <taxon>Spiralia</taxon>
        <taxon>Gnathifera</taxon>
        <taxon>Rotifera</taxon>
        <taxon>Eurotatoria</taxon>
        <taxon>Bdelloidea</taxon>
        <taxon>Adinetida</taxon>
        <taxon>Adinetidae</taxon>
        <taxon>Adineta</taxon>
    </lineage>
</organism>
<dbReference type="InterPro" id="IPR036717">
    <property type="entry name" value="GFRP_sf"/>
</dbReference>
<dbReference type="AlphaFoldDB" id="A0A818VL78"/>
<feature type="region of interest" description="Disordered" evidence="1">
    <location>
        <begin position="1"/>
        <end position="25"/>
    </location>
</feature>
<feature type="region of interest" description="Disordered" evidence="1">
    <location>
        <begin position="90"/>
        <end position="152"/>
    </location>
</feature>
<dbReference type="EMBL" id="CAJNOG010000786">
    <property type="protein sequence ID" value="CAF1357749.1"/>
    <property type="molecule type" value="Genomic_DNA"/>
</dbReference>
<dbReference type="EMBL" id="CAJOAZ010000763">
    <property type="protein sequence ID" value="CAF3709698.1"/>
    <property type="molecule type" value="Genomic_DNA"/>
</dbReference>
<evidence type="ECO:0000256" key="1">
    <source>
        <dbReference type="SAM" id="MobiDB-lite"/>
    </source>
</evidence>
<proteinExistence type="predicted"/>
<dbReference type="GO" id="GO:0009890">
    <property type="term" value="P:negative regulation of biosynthetic process"/>
    <property type="evidence" value="ECO:0007669"/>
    <property type="project" value="InterPro"/>
</dbReference>
<dbReference type="Proteomes" id="UP000663844">
    <property type="component" value="Unassembled WGS sequence"/>
</dbReference>
<evidence type="ECO:0000313" key="2">
    <source>
        <dbReference type="EMBL" id="CAF1357749.1"/>
    </source>
</evidence>
<accession>A0A818VL78</accession>